<name>A0A510KLR4_9FUSO</name>
<accession>A0A510KLR4</accession>
<organism evidence="1 2">
    <name type="scientific">Leptotrichia trevisanii</name>
    <dbReference type="NCBI Taxonomy" id="109328"/>
    <lineage>
        <taxon>Bacteria</taxon>
        <taxon>Fusobacteriati</taxon>
        <taxon>Fusobacteriota</taxon>
        <taxon>Fusobacteriia</taxon>
        <taxon>Fusobacteriales</taxon>
        <taxon>Leptotrichiaceae</taxon>
        <taxon>Leptotrichia</taxon>
    </lineage>
</organism>
<dbReference type="EMBL" id="AP019840">
    <property type="protein sequence ID" value="BBM52574.1"/>
    <property type="molecule type" value="Genomic_DNA"/>
</dbReference>
<proteinExistence type="predicted"/>
<dbReference type="Proteomes" id="UP000321378">
    <property type="component" value="Chromosome"/>
</dbReference>
<protein>
    <recommendedName>
        <fullName evidence="3">HTH cro/C1-type domain-containing protein</fullName>
    </recommendedName>
</protein>
<sequence length="68" mass="7893">MINQRGLREIWISKGYTQDEVAKEIGLQVRTFRNRIKKGTLTTNDIDKLVDLLDIKNPTPIFFVQCVT</sequence>
<reference evidence="1 2" key="1">
    <citation type="submission" date="2019-07" db="EMBL/GenBank/DDBJ databases">
        <title>Complete Genome Sequence of Leptotrichia trevisanii Strain JMUB3935.</title>
        <authorList>
            <person name="Watanabe S."/>
            <person name="Cui L."/>
        </authorList>
    </citation>
    <scope>NUCLEOTIDE SEQUENCE [LARGE SCALE GENOMIC DNA]</scope>
    <source>
        <strain evidence="1 2">JMUB3935</strain>
    </source>
</reference>
<dbReference type="RefSeq" id="WP_071124793.1">
    <property type="nucleotide sequence ID" value="NZ_AP019840.1"/>
</dbReference>
<evidence type="ECO:0000313" key="2">
    <source>
        <dbReference type="Proteomes" id="UP000321378"/>
    </source>
</evidence>
<evidence type="ECO:0000313" key="1">
    <source>
        <dbReference type="EMBL" id="BBM52574.1"/>
    </source>
</evidence>
<evidence type="ECO:0008006" key="3">
    <source>
        <dbReference type="Google" id="ProtNLM"/>
    </source>
</evidence>
<dbReference type="InterPro" id="IPR001387">
    <property type="entry name" value="Cro/C1-type_HTH"/>
</dbReference>
<dbReference type="InterPro" id="IPR010982">
    <property type="entry name" value="Lambda_DNA-bd_dom_sf"/>
</dbReference>
<dbReference type="GO" id="GO:0003677">
    <property type="term" value="F:DNA binding"/>
    <property type="evidence" value="ECO:0007669"/>
    <property type="project" value="InterPro"/>
</dbReference>
<gene>
    <name evidence="1" type="ORF">JMUB3935_1553</name>
</gene>
<dbReference type="AlphaFoldDB" id="A0A510KLR4"/>
<dbReference type="CDD" id="cd00093">
    <property type="entry name" value="HTH_XRE"/>
    <property type="match status" value="1"/>
</dbReference>
<dbReference type="SUPFAM" id="SSF47413">
    <property type="entry name" value="lambda repressor-like DNA-binding domains"/>
    <property type="match status" value="1"/>
</dbReference>